<proteinExistence type="predicted"/>
<dbReference type="PANTHER" id="PTHR12203:SF99">
    <property type="entry name" value="OS04G0534100 PROTEIN"/>
    <property type="match status" value="1"/>
</dbReference>
<accession>A0ABD1IB32</accession>
<keyword evidence="4" id="KW-1185">Reference proteome</keyword>
<dbReference type="InterPro" id="IPR051091">
    <property type="entry name" value="O-Glucosyltr/Glycosyltrsf_90"/>
</dbReference>
<dbReference type="PANTHER" id="PTHR12203">
    <property type="entry name" value="KDEL LYS-ASP-GLU-LEU CONTAINING - RELATED"/>
    <property type="match status" value="1"/>
</dbReference>
<feature type="transmembrane region" description="Helical" evidence="1">
    <location>
        <begin position="12"/>
        <end position="32"/>
    </location>
</feature>
<dbReference type="EMBL" id="JBEAFC010000003">
    <property type="protein sequence ID" value="KAL1565562.1"/>
    <property type="molecule type" value="Genomic_DNA"/>
</dbReference>
<dbReference type="AlphaFoldDB" id="A0ABD1IB32"/>
<dbReference type="Proteomes" id="UP001567538">
    <property type="component" value="Unassembled WGS sequence"/>
</dbReference>
<name>A0ABD1IB32_SALDI</name>
<comment type="caution">
    <text evidence="3">The sequence shown here is derived from an EMBL/GenBank/DDBJ whole genome shotgun (WGS) entry which is preliminary data.</text>
</comment>
<evidence type="ECO:0000259" key="2">
    <source>
        <dbReference type="SMART" id="SM00672"/>
    </source>
</evidence>
<evidence type="ECO:0000313" key="3">
    <source>
        <dbReference type="EMBL" id="KAL1565562.1"/>
    </source>
</evidence>
<gene>
    <name evidence="3" type="ORF">AAHA92_07764</name>
</gene>
<sequence length="502" mass="58579">MKAIRWSLERLSLVPLFLAVITLGAFICTRFLDSYATILMDTNSPEAVDSTRNLETAPKAIHIPLNCTLGELSRTCPANYYPSQVSAEAKLHLSSPPPSCPDYFRWIHDDLWLWRETGITKDMVMSARRTANFRLVVVDGKAYVEIYTRPYQSRDTFTLWGILQLLRRYPGRLPDLDLMFDCDDWPAIIKDDFLGPKHRAPPPLFRYSGNDYSLDIVFPDWSFWGWPEIKIKPWEVLSKELKEGNMRTRWRDREPYAYWKGNPVIAGTRKDLLKCNVSDKQDWHARVYAQNWKQEREQGYKQSDLATQCIHRFKIYIEGAAWSVSDKYILSCDSVTLLVKPMYYDFFMRCLVPLKHYWPIKDGDKCRSIKHAVEWLNNHQEEAQAIGKAASSFIQDELKMDYVYDYMLHLLSEYAKLLKYKPTVPEKASELCSELMACPANGTEKQYMIDSLVGPASTEPCAMPPPYSPASFRSVNERKKDGMRQVRTWEREYWKSHTNKQM</sequence>
<evidence type="ECO:0000256" key="1">
    <source>
        <dbReference type="SAM" id="Phobius"/>
    </source>
</evidence>
<dbReference type="Pfam" id="PF05686">
    <property type="entry name" value="Glyco_transf_90"/>
    <property type="match status" value="1"/>
</dbReference>
<evidence type="ECO:0000313" key="4">
    <source>
        <dbReference type="Proteomes" id="UP001567538"/>
    </source>
</evidence>
<protein>
    <recommendedName>
        <fullName evidence="2">Glycosyl transferase CAP10 domain-containing protein</fullName>
    </recommendedName>
</protein>
<organism evidence="3 4">
    <name type="scientific">Salvia divinorum</name>
    <name type="common">Maria pastora</name>
    <name type="synonym">Diviner's sage</name>
    <dbReference type="NCBI Taxonomy" id="28513"/>
    <lineage>
        <taxon>Eukaryota</taxon>
        <taxon>Viridiplantae</taxon>
        <taxon>Streptophyta</taxon>
        <taxon>Embryophyta</taxon>
        <taxon>Tracheophyta</taxon>
        <taxon>Spermatophyta</taxon>
        <taxon>Magnoliopsida</taxon>
        <taxon>eudicotyledons</taxon>
        <taxon>Gunneridae</taxon>
        <taxon>Pentapetalae</taxon>
        <taxon>asterids</taxon>
        <taxon>lamiids</taxon>
        <taxon>Lamiales</taxon>
        <taxon>Lamiaceae</taxon>
        <taxon>Nepetoideae</taxon>
        <taxon>Mentheae</taxon>
        <taxon>Salviinae</taxon>
        <taxon>Salvia</taxon>
        <taxon>Salvia subgen. Calosphace</taxon>
    </lineage>
</organism>
<feature type="domain" description="Glycosyl transferase CAP10" evidence="2">
    <location>
        <begin position="172"/>
        <end position="421"/>
    </location>
</feature>
<dbReference type="SMART" id="SM00672">
    <property type="entry name" value="CAP10"/>
    <property type="match status" value="1"/>
</dbReference>
<dbReference type="InterPro" id="IPR006598">
    <property type="entry name" value="CAP10"/>
</dbReference>
<keyword evidence="1" id="KW-0472">Membrane</keyword>
<reference evidence="3 4" key="1">
    <citation type="submission" date="2024-06" db="EMBL/GenBank/DDBJ databases">
        <title>A chromosome level genome sequence of Diviner's sage (Salvia divinorum).</title>
        <authorList>
            <person name="Ford S.A."/>
            <person name="Ro D.-K."/>
            <person name="Ness R.W."/>
            <person name="Phillips M.A."/>
        </authorList>
    </citation>
    <scope>NUCLEOTIDE SEQUENCE [LARGE SCALE GENOMIC DNA]</scope>
    <source>
        <strain evidence="3">SAF-2024a</strain>
        <tissue evidence="3">Leaf</tissue>
    </source>
</reference>
<keyword evidence="1" id="KW-1133">Transmembrane helix</keyword>
<keyword evidence="1" id="KW-0812">Transmembrane</keyword>